<organism evidence="2 3">
    <name type="scientific">Corynespora cassiicola Philippines</name>
    <dbReference type="NCBI Taxonomy" id="1448308"/>
    <lineage>
        <taxon>Eukaryota</taxon>
        <taxon>Fungi</taxon>
        <taxon>Dikarya</taxon>
        <taxon>Ascomycota</taxon>
        <taxon>Pezizomycotina</taxon>
        <taxon>Dothideomycetes</taxon>
        <taxon>Pleosporomycetidae</taxon>
        <taxon>Pleosporales</taxon>
        <taxon>Corynesporascaceae</taxon>
        <taxon>Corynespora</taxon>
    </lineage>
</organism>
<dbReference type="Proteomes" id="UP000240883">
    <property type="component" value="Unassembled WGS sequence"/>
</dbReference>
<gene>
    <name evidence="2" type="ORF">BS50DRAFT_149345</name>
</gene>
<keyword evidence="3" id="KW-1185">Reference proteome</keyword>
<dbReference type="EMBL" id="KZ678144">
    <property type="protein sequence ID" value="PSN61370.1"/>
    <property type="molecule type" value="Genomic_DNA"/>
</dbReference>
<reference evidence="2 3" key="1">
    <citation type="journal article" date="2018" name="Front. Microbiol.">
        <title>Genome-Wide Analysis of Corynespora cassiicola Leaf Fall Disease Putative Effectors.</title>
        <authorList>
            <person name="Lopez D."/>
            <person name="Ribeiro S."/>
            <person name="Label P."/>
            <person name="Fumanal B."/>
            <person name="Venisse J.S."/>
            <person name="Kohler A."/>
            <person name="de Oliveira R.R."/>
            <person name="Labutti K."/>
            <person name="Lipzen A."/>
            <person name="Lail K."/>
            <person name="Bauer D."/>
            <person name="Ohm R.A."/>
            <person name="Barry K.W."/>
            <person name="Spatafora J."/>
            <person name="Grigoriev I.V."/>
            <person name="Martin F.M."/>
            <person name="Pujade-Renaud V."/>
        </authorList>
    </citation>
    <scope>NUCLEOTIDE SEQUENCE [LARGE SCALE GENOMIC DNA]</scope>
    <source>
        <strain evidence="2 3">Philippines</strain>
    </source>
</reference>
<sequence length="111" mass="12025">MLWPGRHRTCLGMLKQQEQTWLHGSMAPWPPCTYLGRRLLTHFSWLVPPSVPTSTRPLPVAPTDVKSSILAMPSPPTSAQPAPSTAQGPPAGWSGHHVEPAFGLPALSFRA</sequence>
<name>A0A2T2N7L4_CORCC</name>
<evidence type="ECO:0000313" key="3">
    <source>
        <dbReference type="Proteomes" id="UP000240883"/>
    </source>
</evidence>
<protein>
    <submittedName>
        <fullName evidence="2">Uncharacterized protein</fullName>
    </submittedName>
</protein>
<dbReference type="AlphaFoldDB" id="A0A2T2N7L4"/>
<feature type="region of interest" description="Disordered" evidence="1">
    <location>
        <begin position="67"/>
        <end position="97"/>
    </location>
</feature>
<evidence type="ECO:0000313" key="2">
    <source>
        <dbReference type="EMBL" id="PSN61370.1"/>
    </source>
</evidence>
<proteinExistence type="predicted"/>
<accession>A0A2T2N7L4</accession>
<evidence type="ECO:0000256" key="1">
    <source>
        <dbReference type="SAM" id="MobiDB-lite"/>
    </source>
</evidence>